<dbReference type="EC" id="3.6.5.-" evidence="5"/>
<dbReference type="Gene3D" id="2.70.210.12">
    <property type="entry name" value="GTP1/OBG domain"/>
    <property type="match status" value="1"/>
</dbReference>
<accession>A0ABM8QD93</accession>
<dbReference type="Pfam" id="PF01018">
    <property type="entry name" value="GTP1_OBG"/>
    <property type="match status" value="1"/>
</dbReference>
<dbReference type="PANTHER" id="PTHR11702:SF31">
    <property type="entry name" value="MITOCHONDRIAL RIBOSOME-ASSOCIATED GTPASE 2"/>
    <property type="match status" value="1"/>
</dbReference>
<protein>
    <recommendedName>
        <fullName evidence="5">GTPase Obg</fullName>
        <ecNumber evidence="5">3.6.5.-</ecNumber>
    </recommendedName>
    <alternativeName>
        <fullName evidence="5">GTP-binding protein Obg</fullName>
    </alternativeName>
</protein>
<dbReference type="EMBL" id="CAJNBJ010000001">
    <property type="protein sequence ID" value="CAE6690547.1"/>
    <property type="molecule type" value="Genomic_DNA"/>
</dbReference>
<feature type="domain" description="Obg" evidence="8">
    <location>
        <begin position="2"/>
        <end position="160"/>
    </location>
</feature>
<dbReference type="InterPro" id="IPR006074">
    <property type="entry name" value="GTP1-OBG_CS"/>
</dbReference>
<dbReference type="NCBIfam" id="NF008956">
    <property type="entry name" value="PRK12299.1"/>
    <property type="match status" value="1"/>
</dbReference>
<dbReference type="InterPro" id="IPR027417">
    <property type="entry name" value="P-loop_NTPase"/>
</dbReference>
<dbReference type="SUPFAM" id="SSF82051">
    <property type="entry name" value="Obg GTP-binding protein N-terminal domain"/>
    <property type="match status" value="1"/>
</dbReference>
<comment type="subunit">
    <text evidence="5">Monomer.</text>
</comment>
<evidence type="ECO:0000259" key="7">
    <source>
        <dbReference type="PROSITE" id="PS51710"/>
    </source>
</evidence>
<dbReference type="RefSeq" id="WP_213040131.1">
    <property type="nucleotide sequence ID" value="NZ_CAJNBJ010000001.1"/>
</dbReference>
<dbReference type="SUPFAM" id="SSF52540">
    <property type="entry name" value="P-loop containing nucleoside triphosphate hydrolases"/>
    <property type="match status" value="1"/>
</dbReference>
<reference evidence="9 10" key="1">
    <citation type="submission" date="2021-02" db="EMBL/GenBank/DDBJ databases">
        <authorList>
            <person name="Han P."/>
        </authorList>
    </citation>
    <scope>NUCLEOTIDE SEQUENCE [LARGE SCALE GENOMIC DNA]</scope>
    <source>
        <strain evidence="9">Candidatus Nitrospira sp. ZN2</strain>
    </source>
</reference>
<dbReference type="CDD" id="cd01898">
    <property type="entry name" value="Obg"/>
    <property type="match status" value="1"/>
</dbReference>
<sequence length="343" mass="36991">MSTFVDQAQILVKAGEGGHGACSFRREKFVPRGGPDGGDGGDGGSVLVQATTRLSTLLDLRYQKHYEAEKGEGGGGSNCHGRRGTDVLIPVPVGTMVFDANTQELLADLTADGDSCVVAKGGRGGRGNTQFASSTNRVPTQFEPGTPGEERLLRLDLKLLADVGLVGYPNAGKSTFIAAVSAARPKIADYPFTTLTPNLGVVRSSGEHTFVIADIPGLIEGAHEGKGLGFQFLRHIERTSLLIHMIDVSEWATEDPVASLKVMRHELATYDRTLADRPYAVVGTKIDIKGEGKRLEQLNKYCQRRKIRFFAISAATREGLDECLRYMGQQVEALRTIPCETKS</sequence>
<comment type="caution">
    <text evidence="9">The sequence shown here is derived from an EMBL/GenBank/DDBJ whole genome shotgun (WGS) entry which is preliminary data.</text>
</comment>
<dbReference type="PROSITE" id="PS00905">
    <property type="entry name" value="GTP1_OBG"/>
    <property type="match status" value="1"/>
</dbReference>
<dbReference type="Gene3D" id="3.40.50.300">
    <property type="entry name" value="P-loop containing nucleotide triphosphate hydrolases"/>
    <property type="match status" value="1"/>
</dbReference>
<feature type="binding site" evidence="5">
    <location>
        <begin position="284"/>
        <end position="287"/>
    </location>
    <ligand>
        <name>GTP</name>
        <dbReference type="ChEBI" id="CHEBI:37565"/>
    </ligand>
</feature>
<keyword evidence="10" id="KW-1185">Reference proteome</keyword>
<dbReference type="Proteomes" id="UP000675880">
    <property type="component" value="Unassembled WGS sequence"/>
</dbReference>
<dbReference type="InterPro" id="IPR014100">
    <property type="entry name" value="GTP-bd_Obg/CgtA"/>
</dbReference>
<dbReference type="PIRSF" id="PIRSF002401">
    <property type="entry name" value="GTP_bd_Obg/CgtA"/>
    <property type="match status" value="1"/>
</dbReference>
<feature type="binding site" evidence="5">
    <location>
        <position position="194"/>
    </location>
    <ligand>
        <name>Mg(2+)</name>
        <dbReference type="ChEBI" id="CHEBI:18420"/>
    </ligand>
</feature>
<keyword evidence="2 5" id="KW-0547">Nucleotide-binding</keyword>
<dbReference type="PROSITE" id="PS51710">
    <property type="entry name" value="G_OBG"/>
    <property type="match status" value="1"/>
</dbReference>
<evidence type="ECO:0000256" key="6">
    <source>
        <dbReference type="SAM" id="MobiDB-lite"/>
    </source>
</evidence>
<comment type="subcellular location">
    <subcellularLocation>
        <location evidence="5">Cytoplasm</location>
    </subcellularLocation>
</comment>
<comment type="cofactor">
    <cofactor evidence="5">
        <name>Mg(2+)</name>
        <dbReference type="ChEBI" id="CHEBI:18420"/>
    </cofactor>
</comment>
<dbReference type="HAMAP" id="MF_01454">
    <property type="entry name" value="GTPase_Obg"/>
    <property type="match status" value="1"/>
</dbReference>
<dbReference type="Pfam" id="PF01926">
    <property type="entry name" value="MMR_HSR1"/>
    <property type="match status" value="1"/>
</dbReference>
<comment type="function">
    <text evidence="5">An essential GTPase which binds GTP, GDP and possibly (p)ppGpp with moderate affinity, with high nucleotide exchange rates and a fairly low GTP hydrolysis rate. Plays a role in control of the cell cycle, stress response, ribosome biogenesis and in those bacteria that undergo differentiation, in morphogenesis control.</text>
</comment>
<dbReference type="NCBIfam" id="NF008954">
    <property type="entry name" value="PRK12296.1"/>
    <property type="match status" value="1"/>
</dbReference>
<feature type="domain" description="OBG-type G" evidence="7">
    <location>
        <begin position="161"/>
        <end position="332"/>
    </location>
</feature>
<dbReference type="InterPro" id="IPR006073">
    <property type="entry name" value="GTP-bd"/>
</dbReference>
<feature type="region of interest" description="Disordered" evidence="6">
    <location>
        <begin position="26"/>
        <end position="45"/>
    </location>
</feature>
<dbReference type="InterPro" id="IPR031167">
    <property type="entry name" value="G_OBG"/>
</dbReference>
<gene>
    <name evidence="9" type="primary">obgE</name>
    <name evidence="5" type="synonym">obg</name>
    <name evidence="9" type="ORF">NSPZN2_10201</name>
</gene>
<comment type="similarity">
    <text evidence="1 5">Belongs to the TRAFAC class OBG-HflX-like GTPase superfamily. OBG GTPase family.</text>
</comment>
<dbReference type="InterPro" id="IPR045086">
    <property type="entry name" value="OBG_GTPase"/>
</dbReference>
<organism evidence="9 10">
    <name type="scientific">Nitrospira defluvii</name>
    <dbReference type="NCBI Taxonomy" id="330214"/>
    <lineage>
        <taxon>Bacteria</taxon>
        <taxon>Pseudomonadati</taxon>
        <taxon>Nitrospirota</taxon>
        <taxon>Nitrospiria</taxon>
        <taxon>Nitrospirales</taxon>
        <taxon>Nitrospiraceae</taxon>
        <taxon>Nitrospira</taxon>
    </lineage>
</organism>
<keyword evidence="4 5" id="KW-0342">GTP-binding</keyword>
<evidence type="ECO:0000313" key="10">
    <source>
        <dbReference type="Proteomes" id="UP000675880"/>
    </source>
</evidence>
<evidence type="ECO:0000256" key="1">
    <source>
        <dbReference type="ARBA" id="ARBA00007699"/>
    </source>
</evidence>
<dbReference type="PANTHER" id="PTHR11702">
    <property type="entry name" value="DEVELOPMENTALLY REGULATED GTP-BINDING PROTEIN-RELATED"/>
    <property type="match status" value="1"/>
</dbReference>
<dbReference type="PROSITE" id="PS51883">
    <property type="entry name" value="OBG"/>
    <property type="match status" value="1"/>
</dbReference>
<dbReference type="InterPro" id="IPR036726">
    <property type="entry name" value="GTP1_OBG_dom_sf"/>
</dbReference>
<feature type="binding site" evidence="5">
    <location>
        <position position="174"/>
    </location>
    <ligand>
        <name>Mg(2+)</name>
        <dbReference type="ChEBI" id="CHEBI:18420"/>
    </ligand>
</feature>
<feature type="compositionally biased region" description="Gly residues" evidence="6">
    <location>
        <begin position="34"/>
        <end position="44"/>
    </location>
</feature>
<evidence type="ECO:0000256" key="2">
    <source>
        <dbReference type="ARBA" id="ARBA00022741"/>
    </source>
</evidence>
<dbReference type="NCBIfam" id="NF008955">
    <property type="entry name" value="PRK12297.1"/>
    <property type="match status" value="1"/>
</dbReference>
<evidence type="ECO:0000256" key="3">
    <source>
        <dbReference type="ARBA" id="ARBA00022842"/>
    </source>
</evidence>
<proteinExistence type="inferred from homology"/>
<feature type="binding site" evidence="5">
    <location>
        <begin position="214"/>
        <end position="217"/>
    </location>
    <ligand>
        <name>GTP</name>
        <dbReference type="ChEBI" id="CHEBI:37565"/>
    </ligand>
</feature>
<evidence type="ECO:0000259" key="8">
    <source>
        <dbReference type="PROSITE" id="PS51883"/>
    </source>
</evidence>
<name>A0ABM8QD93_9BACT</name>
<dbReference type="NCBIfam" id="TIGR02729">
    <property type="entry name" value="Obg_CgtA"/>
    <property type="match status" value="1"/>
</dbReference>
<keyword evidence="5" id="KW-0963">Cytoplasm</keyword>
<feature type="binding site" evidence="5">
    <location>
        <begin position="167"/>
        <end position="174"/>
    </location>
    <ligand>
        <name>GTP</name>
        <dbReference type="ChEBI" id="CHEBI:37565"/>
    </ligand>
</feature>
<evidence type="ECO:0000256" key="5">
    <source>
        <dbReference type="HAMAP-Rule" id="MF_01454"/>
    </source>
</evidence>
<feature type="binding site" evidence="5">
    <location>
        <begin position="313"/>
        <end position="315"/>
    </location>
    <ligand>
        <name>GTP</name>
        <dbReference type="ChEBI" id="CHEBI:37565"/>
    </ligand>
</feature>
<evidence type="ECO:0000256" key="4">
    <source>
        <dbReference type="ARBA" id="ARBA00023134"/>
    </source>
</evidence>
<dbReference type="PRINTS" id="PR00326">
    <property type="entry name" value="GTP1OBG"/>
</dbReference>
<keyword evidence="5" id="KW-0378">Hydrolase</keyword>
<dbReference type="InterPro" id="IPR006169">
    <property type="entry name" value="GTP1_OBG_dom"/>
</dbReference>
<keyword evidence="5" id="KW-0479">Metal-binding</keyword>
<evidence type="ECO:0000313" key="9">
    <source>
        <dbReference type="EMBL" id="CAE6690547.1"/>
    </source>
</evidence>
<keyword evidence="3 5" id="KW-0460">Magnesium</keyword>
<feature type="binding site" evidence="5">
    <location>
        <begin position="192"/>
        <end position="196"/>
    </location>
    <ligand>
        <name>GTP</name>
        <dbReference type="ChEBI" id="CHEBI:37565"/>
    </ligand>
</feature>